<dbReference type="InterPro" id="IPR041447">
    <property type="entry name" value="Mannosidase_ig"/>
</dbReference>
<evidence type="ECO:0000256" key="5">
    <source>
        <dbReference type="ARBA" id="ARBA00023277"/>
    </source>
</evidence>
<protein>
    <recommendedName>
        <fullName evidence="9">Beta-mannosidase B</fullName>
        <ecNumber evidence="3">3.2.1.25</ecNumber>
    </recommendedName>
    <alternativeName>
        <fullName evidence="10">Mannanase B</fullName>
    </alternativeName>
</protein>
<dbReference type="GO" id="GO:0006516">
    <property type="term" value="P:glycoprotein catabolic process"/>
    <property type="evidence" value="ECO:0007669"/>
    <property type="project" value="TreeGrafter"/>
</dbReference>
<feature type="domain" description="Glycoside hydrolase family 2 immunoglobulin-like beta-sandwich" evidence="11">
    <location>
        <begin position="205"/>
        <end position="316"/>
    </location>
</feature>
<dbReference type="Pfam" id="PF17786">
    <property type="entry name" value="Mannosidase_ig"/>
    <property type="match status" value="1"/>
</dbReference>
<evidence type="ECO:0000313" key="14">
    <source>
        <dbReference type="EMBL" id="PNP58332.1"/>
    </source>
</evidence>
<keyword evidence="7" id="KW-0624">Polysaccharide degradation</keyword>
<dbReference type="SUPFAM" id="SSF49303">
    <property type="entry name" value="beta-Galactosidase/glucuronidase domain"/>
    <property type="match status" value="2"/>
</dbReference>
<dbReference type="InterPro" id="IPR054593">
    <property type="entry name" value="Beta-mannosidase-like_N2"/>
</dbReference>
<dbReference type="PANTHER" id="PTHR43730:SF1">
    <property type="entry name" value="BETA-MANNOSIDASE"/>
    <property type="match status" value="1"/>
</dbReference>
<dbReference type="InterPro" id="IPR013783">
    <property type="entry name" value="Ig-like_fold"/>
</dbReference>
<dbReference type="GO" id="GO:0000272">
    <property type="term" value="P:polysaccharide catabolic process"/>
    <property type="evidence" value="ECO:0007669"/>
    <property type="project" value="UniProtKB-KW"/>
</dbReference>
<dbReference type="InterPro" id="IPR006102">
    <property type="entry name" value="Ig-like_GH2"/>
</dbReference>
<keyword evidence="5" id="KW-0119">Carbohydrate metabolism</keyword>
<comment type="similarity">
    <text evidence="8">Belongs to the glycosyl hydrolase 2 family. Beta-mannosidase B subfamily.</text>
</comment>
<dbReference type="SUPFAM" id="SSF51445">
    <property type="entry name" value="(Trans)glycosidases"/>
    <property type="match status" value="1"/>
</dbReference>
<evidence type="ECO:0000256" key="6">
    <source>
        <dbReference type="ARBA" id="ARBA00023295"/>
    </source>
</evidence>
<accession>A0A2K0UKL4</accession>
<dbReference type="InterPro" id="IPR017853">
    <property type="entry name" value="GH"/>
</dbReference>
<organism evidence="14 15">
    <name type="scientific">Trichoderma harzianum</name>
    <name type="common">Hypocrea lixii</name>
    <dbReference type="NCBI Taxonomy" id="5544"/>
    <lineage>
        <taxon>Eukaryota</taxon>
        <taxon>Fungi</taxon>
        <taxon>Dikarya</taxon>
        <taxon>Ascomycota</taxon>
        <taxon>Pezizomycotina</taxon>
        <taxon>Sordariomycetes</taxon>
        <taxon>Hypocreomycetidae</taxon>
        <taxon>Hypocreales</taxon>
        <taxon>Hypocreaceae</taxon>
        <taxon>Trichoderma</taxon>
    </lineage>
</organism>
<dbReference type="Pfam" id="PF22666">
    <property type="entry name" value="Glyco_hydro_2_N2"/>
    <property type="match status" value="1"/>
</dbReference>
<evidence type="ECO:0000256" key="3">
    <source>
        <dbReference type="ARBA" id="ARBA00012754"/>
    </source>
</evidence>
<dbReference type="AlphaFoldDB" id="A0A2K0UKL4"/>
<comment type="catalytic activity">
    <reaction evidence="1">
        <text>Hydrolysis of terminal, non-reducing beta-D-mannose residues in beta-D-mannosides.</text>
        <dbReference type="EC" id="3.2.1.25"/>
    </reaction>
</comment>
<keyword evidence="4" id="KW-0378">Hydrolase</keyword>
<dbReference type="InterPro" id="IPR008979">
    <property type="entry name" value="Galactose-bd-like_sf"/>
</dbReference>
<comment type="pathway">
    <text evidence="2">Glycan metabolism; N-glycan degradation.</text>
</comment>
<keyword evidence="6" id="KW-0326">Glycosidase</keyword>
<dbReference type="EMBL" id="MTYI01000021">
    <property type="protein sequence ID" value="PNP58332.1"/>
    <property type="molecule type" value="Genomic_DNA"/>
</dbReference>
<dbReference type="Proteomes" id="UP000236290">
    <property type="component" value="Unassembled WGS sequence"/>
</dbReference>
<dbReference type="GO" id="GO:0004567">
    <property type="term" value="F:beta-mannosidase activity"/>
    <property type="evidence" value="ECO:0007669"/>
    <property type="project" value="UniProtKB-EC"/>
</dbReference>
<evidence type="ECO:0000313" key="15">
    <source>
        <dbReference type="Proteomes" id="UP000236290"/>
    </source>
</evidence>
<dbReference type="Gene3D" id="2.60.120.260">
    <property type="entry name" value="Galactose-binding domain-like"/>
    <property type="match status" value="1"/>
</dbReference>
<dbReference type="InterPro" id="IPR050887">
    <property type="entry name" value="Beta-mannosidase_GH2"/>
</dbReference>
<dbReference type="FunFam" id="3.20.20.80:FF:000050">
    <property type="entry name" value="Beta-mannosidase B"/>
    <property type="match status" value="1"/>
</dbReference>
<evidence type="ECO:0000256" key="1">
    <source>
        <dbReference type="ARBA" id="ARBA00000829"/>
    </source>
</evidence>
<feature type="domain" description="Beta-mannosidase-like galactose-binding" evidence="13">
    <location>
        <begin position="15"/>
        <end position="195"/>
    </location>
</feature>
<evidence type="ECO:0000259" key="13">
    <source>
        <dbReference type="Pfam" id="PF22666"/>
    </source>
</evidence>
<evidence type="ECO:0000256" key="7">
    <source>
        <dbReference type="ARBA" id="ARBA00023326"/>
    </source>
</evidence>
<evidence type="ECO:0000256" key="9">
    <source>
        <dbReference type="ARBA" id="ARBA00041069"/>
    </source>
</evidence>
<dbReference type="SUPFAM" id="SSF49785">
    <property type="entry name" value="Galactose-binding domain-like"/>
    <property type="match status" value="1"/>
</dbReference>
<dbReference type="Pfam" id="PF00703">
    <property type="entry name" value="Glyco_hydro_2"/>
    <property type="match status" value="1"/>
</dbReference>
<reference evidence="14 15" key="1">
    <citation type="submission" date="2017-02" db="EMBL/GenBank/DDBJ databases">
        <title>Genomes of Trichoderma spp. with biocontrol activity.</title>
        <authorList>
            <person name="Gardiner D."/>
            <person name="Kazan K."/>
            <person name="Vos C."/>
            <person name="Harvey P."/>
        </authorList>
    </citation>
    <scope>NUCLEOTIDE SEQUENCE [LARGE SCALE GENOMIC DNA]</scope>
    <source>
        <strain evidence="14 15">Tr1</strain>
    </source>
</reference>
<evidence type="ECO:0000256" key="8">
    <source>
        <dbReference type="ARBA" id="ARBA00038429"/>
    </source>
</evidence>
<dbReference type="PANTHER" id="PTHR43730">
    <property type="entry name" value="BETA-MANNOSIDASE"/>
    <property type="match status" value="1"/>
</dbReference>
<comment type="caution">
    <text evidence="14">The sequence shown here is derived from an EMBL/GenBank/DDBJ whole genome shotgun (WGS) entry which is preliminary data.</text>
</comment>
<proteinExistence type="inferred from homology"/>
<evidence type="ECO:0000256" key="10">
    <source>
        <dbReference type="ARBA" id="ARBA00041614"/>
    </source>
</evidence>
<dbReference type="Gene3D" id="3.20.20.80">
    <property type="entry name" value="Glycosidases"/>
    <property type="match status" value="1"/>
</dbReference>
<dbReference type="Gene3D" id="2.60.40.10">
    <property type="entry name" value="Immunoglobulins"/>
    <property type="match status" value="1"/>
</dbReference>
<dbReference type="InterPro" id="IPR036156">
    <property type="entry name" value="Beta-gal/glucu_dom_sf"/>
</dbReference>
<feature type="domain" description="Mannosidase Ig/CBM-like" evidence="12">
    <location>
        <begin position="701"/>
        <end position="792"/>
    </location>
</feature>
<name>A0A2K0UKL4_TRIHA</name>
<gene>
    <name evidence="14" type="ORF">THARTR1_01847</name>
</gene>
<evidence type="ECO:0000256" key="2">
    <source>
        <dbReference type="ARBA" id="ARBA00004740"/>
    </source>
</evidence>
<dbReference type="OrthoDB" id="2866996at2759"/>
<evidence type="ECO:0000259" key="11">
    <source>
        <dbReference type="Pfam" id="PF00703"/>
    </source>
</evidence>
<sequence>MATMQRQDLATGWKWRLANSNNVSKAGELDSLREWHPTTSFPSVIQQELLAIGSIPDPNIGLDERLIQWVGAADWEYSCSFLTPEGAGTDDSAVDLVFEGLDTFATVVLNGKEILRSDNMFLPHRVNVRSHLNPSPRENNLSIIFDSALKKGTEYEAKYGPKRELFRDKRRHLLRKAQCHWGWDWGPIILTAGPYLPIYLETYSARVDKVHITSALDTDHSSATISIDVQAVGLAAKDVRINIIDAASDASEVNSKSALIRLDTVSKSGSAVVCISNPKLWWPNGQGAQHLYRAAVTLLDSSSNVLHETKIQFGVRTIKLIQRPLDNAPGTTFLFNVNGRDIFCQGGNWIPADNLTPRISREKYFDWIRLAKYNHVNMIRVWGGGIYGTEDFFDACDEMGMLVWQDYAFACGDCPMQQEYLESVSREAEAQTLRLRNRASLALLCGGNEDFLLHDWFHVEYDYADHKGPFEDQPFPQRKIFLQLLPEICKRLCPEVQYWPSSPWGEQGKNSLDPNFGDLHQWGVWHLEQKPYQQYKDLSGRFVSEFGMHGFPVMRTLEGFTPDAADRFPQSRVIDCHNKAHGAETRIARYLAENFRYDMRIENYVYCSHLMQSEAYGYALRDWKRKFDGRGREECAGLIIWQLNDIYPCTSWAYIDYYLRPKPAFYTIRRTFAPISVGIERTPLSRWIDEDHPRESEKPTFTVFAHNTNPKEVECRLHLQAFDFQGSGRWAALDWEDKQVTLNAGYNTELGTVTPHSSWTEDSLIILEASLVDDLSGSILARFVNWPEPYRYLQWPADTEVSVSVEDGDTDFEHRVTVVANHPVKGCWLEPVYDGTETIDSREPLWEDNMFDLMPGHGITVGVNGLKGRTVRSRFLGDWELTSL</sequence>
<dbReference type="EC" id="3.2.1.25" evidence="3"/>
<evidence type="ECO:0000259" key="12">
    <source>
        <dbReference type="Pfam" id="PF17786"/>
    </source>
</evidence>
<evidence type="ECO:0000256" key="4">
    <source>
        <dbReference type="ARBA" id="ARBA00022801"/>
    </source>
</evidence>